<proteinExistence type="predicted"/>
<evidence type="ECO:0000313" key="11">
    <source>
        <dbReference type="Proteomes" id="UP000278440"/>
    </source>
</evidence>
<dbReference type="GO" id="GO:0005886">
    <property type="term" value="C:plasma membrane"/>
    <property type="evidence" value="ECO:0007669"/>
    <property type="project" value="UniProtKB-SubCell"/>
</dbReference>
<dbReference type="Pfam" id="PF07690">
    <property type="entry name" value="MFS_1"/>
    <property type="match status" value="1"/>
</dbReference>
<keyword evidence="4 8" id="KW-0812">Transmembrane</keyword>
<evidence type="ECO:0000256" key="3">
    <source>
        <dbReference type="ARBA" id="ARBA00022475"/>
    </source>
</evidence>
<keyword evidence="5 8" id="KW-1133">Transmembrane helix</keyword>
<evidence type="ECO:0000256" key="5">
    <source>
        <dbReference type="ARBA" id="ARBA00022989"/>
    </source>
</evidence>
<evidence type="ECO:0000313" key="10">
    <source>
        <dbReference type="EMBL" id="RKT78950.1"/>
    </source>
</evidence>
<comment type="caution">
    <text evidence="10">The sequence shown here is derived from an EMBL/GenBank/DDBJ whole genome shotgun (WGS) entry which is preliminary data.</text>
</comment>
<dbReference type="PROSITE" id="PS50850">
    <property type="entry name" value="MFS"/>
    <property type="match status" value="1"/>
</dbReference>
<feature type="transmembrane region" description="Helical" evidence="8">
    <location>
        <begin position="173"/>
        <end position="190"/>
    </location>
</feature>
<dbReference type="SUPFAM" id="SSF103473">
    <property type="entry name" value="MFS general substrate transporter"/>
    <property type="match status" value="1"/>
</dbReference>
<evidence type="ECO:0000259" key="9">
    <source>
        <dbReference type="PROSITE" id="PS50850"/>
    </source>
</evidence>
<feature type="transmembrane region" description="Helical" evidence="8">
    <location>
        <begin position="347"/>
        <end position="372"/>
    </location>
</feature>
<dbReference type="InterPro" id="IPR036259">
    <property type="entry name" value="MFS_trans_sf"/>
</dbReference>
<dbReference type="Proteomes" id="UP000278440">
    <property type="component" value="Unassembled WGS sequence"/>
</dbReference>
<feature type="transmembrane region" description="Helical" evidence="8">
    <location>
        <begin position="287"/>
        <end position="307"/>
    </location>
</feature>
<reference evidence="10 11" key="1">
    <citation type="submission" date="2018-10" db="EMBL/GenBank/DDBJ databases">
        <title>Sequencing the genomes of 1000 actinobacteria strains.</title>
        <authorList>
            <person name="Klenk H.-P."/>
        </authorList>
    </citation>
    <scope>NUCLEOTIDE SEQUENCE [LARGE SCALE GENOMIC DNA]</scope>
    <source>
        <strain evidence="10 11">DSM 44267</strain>
    </source>
</reference>
<dbReference type="InterPro" id="IPR050171">
    <property type="entry name" value="MFS_Transporters"/>
</dbReference>
<feature type="transmembrane region" description="Helical" evidence="8">
    <location>
        <begin position="45"/>
        <end position="65"/>
    </location>
</feature>
<dbReference type="InterPro" id="IPR011701">
    <property type="entry name" value="MFS"/>
</dbReference>
<feature type="transmembrane region" description="Helical" evidence="8">
    <location>
        <begin position="12"/>
        <end position="33"/>
    </location>
</feature>
<feature type="transmembrane region" description="Helical" evidence="8">
    <location>
        <begin position="313"/>
        <end position="335"/>
    </location>
</feature>
<evidence type="ECO:0000256" key="7">
    <source>
        <dbReference type="SAM" id="MobiDB-lite"/>
    </source>
</evidence>
<evidence type="ECO:0000256" key="1">
    <source>
        <dbReference type="ARBA" id="ARBA00004651"/>
    </source>
</evidence>
<feature type="transmembrane region" description="Helical" evidence="8">
    <location>
        <begin position="221"/>
        <end position="246"/>
    </location>
</feature>
<dbReference type="PANTHER" id="PTHR23517:SF13">
    <property type="entry name" value="MAJOR FACILITATOR SUPERFAMILY MFS_1"/>
    <property type="match status" value="1"/>
</dbReference>
<sequence>MTTGRARHAQGFWVVVAVFGLVMAFATLPTPLYPLYQQRDGFPTAVITLIFAAYGVGVMAGLYLTGHLSDHLGRRRVLLVATAVELVSAAMFALSAGTAVLLVARLVCGLGIGALTSTATAHLGELWSVARPDDGGRFAGVVAGAVNTGGLALGSVAAGLLTQWLPAPLTLPYVVWAVLIALALVALTRVPETVPDETRAPENRPPYRPQRVGVEPSARPAFTAAAVAAAAAFSVLGLFTSLTASFLGTTLHEQSRLLSGAVVFGVIGASALSQIALGSASLRARTAWGRGLLVGGLLLVAAGSLALSLPLFVVAGVLAGAGVGLVFNVALASAATASSPEHRGETLAGMFLFAYTGITVPVVVAGLAITWVDPRLVIVVYALVALVGALAGTTRLLRLGDTAAGHP</sequence>
<feature type="transmembrane region" description="Helical" evidence="8">
    <location>
        <begin position="102"/>
        <end position="126"/>
    </location>
</feature>
<evidence type="ECO:0000256" key="8">
    <source>
        <dbReference type="SAM" id="Phobius"/>
    </source>
</evidence>
<accession>A0A495XWJ1</accession>
<protein>
    <submittedName>
        <fullName evidence="10">Putative MFS family arabinose efflux permease</fullName>
    </submittedName>
</protein>
<comment type="subcellular location">
    <subcellularLocation>
        <location evidence="1">Cell membrane</location>
        <topology evidence="1">Multi-pass membrane protein</topology>
    </subcellularLocation>
</comment>
<evidence type="ECO:0000256" key="4">
    <source>
        <dbReference type="ARBA" id="ARBA00022692"/>
    </source>
</evidence>
<dbReference type="EMBL" id="RBXT01000001">
    <property type="protein sequence ID" value="RKT78950.1"/>
    <property type="molecule type" value="Genomic_DNA"/>
</dbReference>
<dbReference type="PANTHER" id="PTHR23517">
    <property type="entry name" value="RESISTANCE PROTEIN MDTM, PUTATIVE-RELATED-RELATED"/>
    <property type="match status" value="1"/>
</dbReference>
<keyword evidence="11" id="KW-1185">Reference proteome</keyword>
<feature type="transmembrane region" description="Helical" evidence="8">
    <location>
        <begin position="258"/>
        <end position="280"/>
    </location>
</feature>
<dbReference type="GO" id="GO:0022857">
    <property type="term" value="F:transmembrane transporter activity"/>
    <property type="evidence" value="ECO:0007669"/>
    <property type="project" value="InterPro"/>
</dbReference>
<feature type="transmembrane region" description="Helical" evidence="8">
    <location>
        <begin position="378"/>
        <end position="397"/>
    </location>
</feature>
<feature type="transmembrane region" description="Helical" evidence="8">
    <location>
        <begin position="138"/>
        <end position="161"/>
    </location>
</feature>
<keyword evidence="6 8" id="KW-0472">Membrane</keyword>
<dbReference type="RefSeq" id="WP_121033504.1">
    <property type="nucleotide sequence ID" value="NZ_RBXT01000001.1"/>
</dbReference>
<dbReference type="AlphaFoldDB" id="A0A495XWJ1"/>
<organism evidence="10 11">
    <name type="scientific">Terracoccus luteus</name>
    <dbReference type="NCBI Taxonomy" id="53356"/>
    <lineage>
        <taxon>Bacteria</taxon>
        <taxon>Bacillati</taxon>
        <taxon>Actinomycetota</taxon>
        <taxon>Actinomycetes</taxon>
        <taxon>Micrococcales</taxon>
        <taxon>Intrasporangiaceae</taxon>
        <taxon>Terracoccus</taxon>
    </lineage>
</organism>
<gene>
    <name evidence="10" type="ORF">DFJ68_2404</name>
</gene>
<keyword evidence="2" id="KW-0813">Transport</keyword>
<evidence type="ECO:0000256" key="2">
    <source>
        <dbReference type="ARBA" id="ARBA00022448"/>
    </source>
</evidence>
<feature type="region of interest" description="Disordered" evidence="7">
    <location>
        <begin position="195"/>
        <end position="214"/>
    </location>
</feature>
<name>A0A495XWJ1_9MICO</name>
<dbReference type="Gene3D" id="1.20.1250.20">
    <property type="entry name" value="MFS general substrate transporter like domains"/>
    <property type="match status" value="1"/>
</dbReference>
<dbReference type="OrthoDB" id="3177957at2"/>
<keyword evidence="3" id="KW-1003">Cell membrane</keyword>
<dbReference type="InterPro" id="IPR020846">
    <property type="entry name" value="MFS_dom"/>
</dbReference>
<evidence type="ECO:0000256" key="6">
    <source>
        <dbReference type="ARBA" id="ARBA00023136"/>
    </source>
</evidence>
<feature type="domain" description="Major facilitator superfamily (MFS) profile" evidence="9">
    <location>
        <begin position="10"/>
        <end position="400"/>
    </location>
</feature>